<dbReference type="InterPro" id="IPR000086">
    <property type="entry name" value="NUDIX_hydrolase_dom"/>
</dbReference>
<evidence type="ECO:0000256" key="13">
    <source>
        <dbReference type="PIRSR" id="PIRSR604385-2"/>
    </source>
</evidence>
<feature type="binding site" evidence="13">
    <location>
        <position position="84"/>
    </location>
    <ligand>
        <name>Mg(2+)</name>
        <dbReference type="ChEBI" id="CHEBI:18420"/>
        <label>1</label>
    </ligand>
</feature>
<keyword evidence="7 13" id="KW-0460">Magnesium</keyword>
<dbReference type="Pfam" id="PF00293">
    <property type="entry name" value="NUDIX"/>
    <property type="match status" value="1"/>
</dbReference>
<evidence type="ECO:0000256" key="2">
    <source>
        <dbReference type="ARBA" id="ARBA00007482"/>
    </source>
</evidence>
<evidence type="ECO:0000259" key="14">
    <source>
        <dbReference type="PROSITE" id="PS51462"/>
    </source>
</evidence>
<dbReference type="PANTHER" id="PTHR11839">
    <property type="entry name" value="UDP/ADP-SUGAR PYROPHOSPHATASE"/>
    <property type="match status" value="1"/>
</dbReference>
<evidence type="ECO:0000256" key="4">
    <source>
        <dbReference type="ARBA" id="ARBA00013297"/>
    </source>
</evidence>
<feature type="domain" description="Nudix hydrolase" evidence="14">
    <location>
        <begin position="43"/>
        <end position="182"/>
    </location>
</feature>
<dbReference type="EMBL" id="FOUO01000003">
    <property type="protein sequence ID" value="SFM35371.1"/>
    <property type="molecule type" value="Genomic_DNA"/>
</dbReference>
<name>A0A1I4Q5L8_ECTMO</name>
<evidence type="ECO:0000256" key="5">
    <source>
        <dbReference type="ARBA" id="ARBA00022723"/>
    </source>
</evidence>
<dbReference type="GO" id="GO:0006753">
    <property type="term" value="P:nucleoside phosphate metabolic process"/>
    <property type="evidence" value="ECO:0007669"/>
    <property type="project" value="TreeGrafter"/>
</dbReference>
<dbReference type="Gene3D" id="3.90.79.10">
    <property type="entry name" value="Nucleoside Triphosphate Pyrophosphohydrolase"/>
    <property type="match status" value="1"/>
</dbReference>
<evidence type="ECO:0000256" key="10">
    <source>
        <dbReference type="ARBA" id="ARBA00030308"/>
    </source>
</evidence>
<protein>
    <recommendedName>
        <fullName evidence="4">ADP-ribose pyrophosphatase</fullName>
        <ecNumber evidence="3">3.6.1.13</ecNumber>
    </recommendedName>
    <alternativeName>
        <fullName evidence="9">ADP-ribose diphosphatase</fullName>
    </alternativeName>
    <alternativeName>
        <fullName evidence="11">ADP-ribose phosphohydrolase</fullName>
    </alternativeName>
    <alternativeName>
        <fullName evidence="10">Adenosine diphosphoribose pyrophosphatase</fullName>
    </alternativeName>
</protein>
<comment type="similarity">
    <text evidence="2">Belongs to the Nudix hydrolase family. NudF subfamily.</text>
</comment>
<keyword evidence="5 13" id="KW-0479">Metal-binding</keyword>
<dbReference type="InterPro" id="IPR020084">
    <property type="entry name" value="NUDIX_hydrolase_CS"/>
</dbReference>
<dbReference type="STRING" id="195064.SAMN05421721_103170"/>
<evidence type="ECO:0000256" key="1">
    <source>
        <dbReference type="ARBA" id="ARBA00001946"/>
    </source>
</evidence>
<dbReference type="EC" id="3.6.1.13" evidence="3"/>
<evidence type="ECO:0000256" key="7">
    <source>
        <dbReference type="ARBA" id="ARBA00022842"/>
    </source>
</evidence>
<dbReference type="AlphaFoldDB" id="A0A1I4Q5L8"/>
<sequence length="199" mass="22776">MMRWDLLDVEELYRGFFRLHRLRLSHARFRGGEPMVIERELIQRGDAAAVLPYDPVRDRVLLVEQFRVGALESPHGPWLVEIIAGLVEPGEHPEAVARREAMEEAGCTLGEMRHVHDYYATPGSASERISLFVGRADLPQLEGGIHGLEAEGEEIRTHILSVDEAFDWLDRRNIETAMPIIALQWLRLHREDLREAWGG</sequence>
<reference evidence="15 16" key="1">
    <citation type="submission" date="2016-10" db="EMBL/GenBank/DDBJ databases">
        <authorList>
            <person name="de Groot N.N."/>
        </authorList>
    </citation>
    <scope>NUCLEOTIDE SEQUENCE [LARGE SCALE GENOMIC DNA]</scope>
    <source>
        <strain evidence="15 16">DSM 4180</strain>
    </source>
</reference>
<dbReference type="SUPFAM" id="SSF55811">
    <property type="entry name" value="Nudix"/>
    <property type="match status" value="1"/>
</dbReference>
<dbReference type="PROSITE" id="PS51462">
    <property type="entry name" value="NUDIX"/>
    <property type="match status" value="1"/>
</dbReference>
<feature type="binding site" evidence="13">
    <location>
        <position position="100"/>
    </location>
    <ligand>
        <name>Mg(2+)</name>
        <dbReference type="ChEBI" id="CHEBI:18420"/>
        <label>2</label>
    </ligand>
</feature>
<feature type="binding site" evidence="13">
    <location>
        <position position="153"/>
    </location>
    <ligand>
        <name>Mg(2+)</name>
        <dbReference type="ChEBI" id="CHEBI:18420"/>
        <label>1</label>
    </ligand>
</feature>
<keyword evidence="6" id="KW-0378">Hydrolase</keyword>
<evidence type="ECO:0000256" key="6">
    <source>
        <dbReference type="ARBA" id="ARBA00022801"/>
    </source>
</evidence>
<dbReference type="GO" id="GO:0019144">
    <property type="term" value="F:ADP-sugar diphosphatase activity"/>
    <property type="evidence" value="ECO:0007669"/>
    <property type="project" value="TreeGrafter"/>
</dbReference>
<comment type="catalytic activity">
    <reaction evidence="12">
        <text>ADP-D-ribose + H2O = D-ribose 5-phosphate + AMP + 2 H(+)</text>
        <dbReference type="Rhea" id="RHEA:10412"/>
        <dbReference type="ChEBI" id="CHEBI:15377"/>
        <dbReference type="ChEBI" id="CHEBI:15378"/>
        <dbReference type="ChEBI" id="CHEBI:57967"/>
        <dbReference type="ChEBI" id="CHEBI:78346"/>
        <dbReference type="ChEBI" id="CHEBI:456215"/>
        <dbReference type="EC" id="3.6.1.13"/>
    </reaction>
</comment>
<dbReference type="GO" id="GO:0005829">
    <property type="term" value="C:cytosol"/>
    <property type="evidence" value="ECO:0007669"/>
    <property type="project" value="TreeGrafter"/>
</dbReference>
<dbReference type="InterPro" id="IPR015797">
    <property type="entry name" value="NUDIX_hydrolase-like_dom_sf"/>
</dbReference>
<comment type="function">
    <text evidence="8">Acts on ADP-mannose and ADP-glucose as well as ADP-ribose. Prevents glycogen biosynthesis. The reaction catalyzed by this enzyme is a limiting step of the gluconeogenic process.</text>
</comment>
<organism evidence="15 16">
    <name type="scientific">Ectothiorhodospira mobilis</name>
    <dbReference type="NCBI Taxonomy" id="195064"/>
    <lineage>
        <taxon>Bacteria</taxon>
        <taxon>Pseudomonadati</taxon>
        <taxon>Pseudomonadota</taxon>
        <taxon>Gammaproteobacteria</taxon>
        <taxon>Chromatiales</taxon>
        <taxon>Ectothiorhodospiraceae</taxon>
        <taxon>Ectothiorhodospira</taxon>
    </lineage>
</organism>
<dbReference type="Proteomes" id="UP000199556">
    <property type="component" value="Unassembled WGS sequence"/>
</dbReference>
<dbReference type="PANTHER" id="PTHR11839:SF5">
    <property type="entry name" value="ADP-RIBOSE PYROPHOSPHATASE"/>
    <property type="match status" value="1"/>
</dbReference>
<evidence type="ECO:0000256" key="12">
    <source>
        <dbReference type="ARBA" id="ARBA00049546"/>
    </source>
</evidence>
<dbReference type="CDD" id="cd24155">
    <property type="entry name" value="NUDIX_ADPRase"/>
    <property type="match status" value="1"/>
</dbReference>
<proteinExistence type="inferred from homology"/>
<dbReference type="GO" id="GO:0019693">
    <property type="term" value="P:ribose phosphate metabolic process"/>
    <property type="evidence" value="ECO:0007669"/>
    <property type="project" value="TreeGrafter"/>
</dbReference>
<keyword evidence="16" id="KW-1185">Reference proteome</keyword>
<evidence type="ECO:0000313" key="15">
    <source>
        <dbReference type="EMBL" id="SFM35371.1"/>
    </source>
</evidence>
<dbReference type="GO" id="GO:0046872">
    <property type="term" value="F:metal ion binding"/>
    <property type="evidence" value="ECO:0007669"/>
    <property type="project" value="UniProtKB-KW"/>
</dbReference>
<dbReference type="NCBIfam" id="TIGR00052">
    <property type="entry name" value="nudix-type nucleoside diphosphatase, YffH/AdpP family"/>
    <property type="match status" value="1"/>
</dbReference>
<evidence type="ECO:0000256" key="9">
    <source>
        <dbReference type="ARBA" id="ARBA00030162"/>
    </source>
</evidence>
<evidence type="ECO:0000313" key="16">
    <source>
        <dbReference type="Proteomes" id="UP000199556"/>
    </source>
</evidence>
<evidence type="ECO:0000256" key="8">
    <source>
        <dbReference type="ARBA" id="ARBA00025164"/>
    </source>
</evidence>
<feature type="binding site" evidence="13">
    <location>
        <position position="104"/>
    </location>
    <ligand>
        <name>Mg(2+)</name>
        <dbReference type="ChEBI" id="CHEBI:18420"/>
        <label>2</label>
    </ligand>
</feature>
<gene>
    <name evidence="15" type="ORF">SAMN05421721_103170</name>
</gene>
<accession>A0A1I4Q5L8</accession>
<dbReference type="InterPro" id="IPR004385">
    <property type="entry name" value="NDP_pyrophosphatase"/>
</dbReference>
<dbReference type="GO" id="GO:0047631">
    <property type="term" value="F:ADP-ribose diphosphatase activity"/>
    <property type="evidence" value="ECO:0007669"/>
    <property type="project" value="UniProtKB-EC"/>
</dbReference>
<comment type="cofactor">
    <cofactor evidence="1 13">
        <name>Mg(2+)</name>
        <dbReference type="ChEBI" id="CHEBI:18420"/>
    </cofactor>
</comment>
<evidence type="ECO:0000256" key="3">
    <source>
        <dbReference type="ARBA" id="ARBA00012453"/>
    </source>
</evidence>
<dbReference type="PROSITE" id="PS00893">
    <property type="entry name" value="NUDIX_BOX"/>
    <property type="match status" value="1"/>
</dbReference>
<evidence type="ECO:0000256" key="11">
    <source>
        <dbReference type="ARBA" id="ARBA00033056"/>
    </source>
</evidence>